<evidence type="ECO:0000256" key="7">
    <source>
        <dbReference type="ARBA" id="ARBA00023235"/>
    </source>
</evidence>
<dbReference type="EMBL" id="JAUPEV010000011">
    <property type="protein sequence ID" value="MDO7253654.1"/>
    <property type="molecule type" value="Genomic_DNA"/>
</dbReference>
<evidence type="ECO:0000256" key="12">
    <source>
        <dbReference type="PROSITE-ProRule" id="PRU00560"/>
    </source>
</evidence>
<dbReference type="GO" id="GO:0004527">
    <property type="term" value="F:exonuclease activity"/>
    <property type="evidence" value="ECO:0007669"/>
    <property type="project" value="UniProtKB-KW"/>
</dbReference>
<dbReference type="Proteomes" id="UP001240777">
    <property type="component" value="Unassembled WGS sequence"/>
</dbReference>
<dbReference type="EMBL" id="JAUYZK010000011">
    <property type="protein sequence ID" value="MDP2539582.1"/>
    <property type="molecule type" value="Genomic_DNA"/>
</dbReference>
<dbReference type="AlphaFoldDB" id="A0AA90PJV1"/>
<comment type="catalytic activity">
    <reaction evidence="8">
        <text>Couples ATP hydrolysis with the unwinding of duplex DNA by translocating in the 3'-5' direction.</text>
        <dbReference type="EC" id="5.6.2.4"/>
    </reaction>
</comment>
<reference evidence="16 18" key="1">
    <citation type="submission" date="2023-07" db="EMBL/GenBank/DDBJ databases">
        <title>Unpublished Manusciprt.</title>
        <authorList>
            <person name="Aydin F."/>
            <person name="Tarhane S."/>
            <person name="Saticioglu I.B."/>
            <person name="Karakaya E."/>
            <person name="Abay S."/>
            <person name="Guran O."/>
            <person name="Bozkurt E."/>
            <person name="Uzum N."/>
            <person name="Olgun K."/>
            <person name="Jablonski D."/>
        </authorList>
    </citation>
    <scope>NUCLEOTIDE SEQUENCE</scope>
    <source>
        <strain evidence="18">faydin-H75</strain>
        <strain evidence="16">Faydin-H76</strain>
    </source>
</reference>
<dbReference type="InterPro" id="IPR000212">
    <property type="entry name" value="DNA_helicase_UvrD/REP"/>
</dbReference>
<evidence type="ECO:0000256" key="4">
    <source>
        <dbReference type="ARBA" id="ARBA00022806"/>
    </source>
</evidence>
<name>A0AA90PJV1_9HELI</name>
<dbReference type="GO" id="GO:0003677">
    <property type="term" value="F:DNA binding"/>
    <property type="evidence" value="ECO:0007669"/>
    <property type="project" value="UniProtKB-KW"/>
</dbReference>
<keyword evidence="2 12" id="KW-0547">Nucleotide-binding</keyword>
<keyword evidence="5 12" id="KW-0067">ATP-binding</keyword>
<keyword evidence="4 12" id="KW-0347">Helicase</keyword>
<feature type="binding site" evidence="12">
    <location>
        <begin position="28"/>
        <end position="35"/>
    </location>
    <ligand>
        <name>ATP</name>
        <dbReference type="ChEBI" id="CHEBI:30616"/>
    </ligand>
</feature>
<comment type="caution">
    <text evidence="16">The sequence shown here is derived from an EMBL/GenBank/DDBJ whole genome shotgun (WGS) entry which is preliminary data.</text>
</comment>
<proteinExistence type="inferred from homology"/>
<keyword evidence="16" id="KW-0269">Exonuclease</keyword>
<keyword evidence="18" id="KW-1185">Reference proteome</keyword>
<dbReference type="GO" id="GO:0005524">
    <property type="term" value="F:ATP binding"/>
    <property type="evidence" value="ECO:0007669"/>
    <property type="project" value="UniProtKB-UniRule"/>
</dbReference>
<feature type="domain" description="UvrD-like helicase ATP-binding" evidence="13">
    <location>
        <begin position="7"/>
        <end position="281"/>
    </location>
</feature>
<dbReference type="Proteomes" id="UP001177258">
    <property type="component" value="Unassembled WGS sequence"/>
</dbReference>
<dbReference type="InterPro" id="IPR014017">
    <property type="entry name" value="DNA_helicase_UvrD-like_C"/>
</dbReference>
<keyword evidence="3 12" id="KW-0378">Hydrolase</keyword>
<evidence type="ECO:0000256" key="6">
    <source>
        <dbReference type="ARBA" id="ARBA00023125"/>
    </source>
</evidence>
<dbReference type="Gene3D" id="1.10.486.10">
    <property type="entry name" value="PCRA, domain 4"/>
    <property type="match status" value="1"/>
</dbReference>
<reference evidence="15 17" key="3">
    <citation type="journal article" date="2024" name="Syst. Appl. Microbiol.">
        <title>Helicobacter cappadocius sp. nov., from lizards: The first psychrotrophic Helicobacter species.</title>
        <authorList>
            <person name="Aydin F."/>
            <person name="Tarhane S."/>
            <person name="Karakaya E."/>
            <person name="Abay S."/>
            <person name="Kayman T."/>
            <person name="Guran O."/>
            <person name="Bozkurt E."/>
            <person name="Uzum N."/>
            <person name="Avci A."/>
            <person name="Olgun K."/>
            <person name="Jablonski D."/>
            <person name="Guran C."/>
            <person name="Burcin Saticioglu I."/>
        </authorList>
    </citation>
    <scope>NUCLEOTIDE SEQUENCE [LARGE SCALE GENOMIC DNA]</scope>
    <source>
        <strain evidence="15">Faydin-H75</strain>
        <strain evidence="17">faydin-H76</strain>
    </source>
</reference>
<evidence type="ECO:0000313" key="18">
    <source>
        <dbReference type="Proteomes" id="UP001240777"/>
    </source>
</evidence>
<evidence type="ECO:0000256" key="9">
    <source>
        <dbReference type="ARBA" id="ARBA00034808"/>
    </source>
</evidence>
<reference evidence="15" key="2">
    <citation type="submission" date="2023-07" db="EMBL/GenBank/DDBJ databases">
        <authorList>
            <person name="Aydin F."/>
            <person name="Tarhane S."/>
            <person name="Saticioglu I.B."/>
            <person name="Karakaya E."/>
            <person name="Abay S."/>
            <person name="Guran O."/>
            <person name="Bozkurt E."/>
            <person name="Uzum N."/>
            <person name="Olgun K."/>
            <person name="Jablonski D."/>
        </authorList>
    </citation>
    <scope>NUCLEOTIDE SEQUENCE</scope>
    <source>
        <strain evidence="15">Faydin-H75</strain>
    </source>
</reference>
<protein>
    <recommendedName>
        <fullName evidence="9">DNA 3'-5' helicase</fullName>
        <ecNumber evidence="9">5.6.2.4</ecNumber>
    </recommendedName>
    <alternativeName>
        <fullName evidence="10">DNA 3'-5' helicase II</fullName>
    </alternativeName>
</protein>
<dbReference type="GO" id="GO:0043138">
    <property type="term" value="F:3'-5' DNA helicase activity"/>
    <property type="evidence" value="ECO:0007669"/>
    <property type="project" value="UniProtKB-EC"/>
</dbReference>
<evidence type="ECO:0000313" key="16">
    <source>
        <dbReference type="EMBL" id="MDP2539582.1"/>
    </source>
</evidence>
<evidence type="ECO:0000256" key="3">
    <source>
        <dbReference type="ARBA" id="ARBA00022801"/>
    </source>
</evidence>
<evidence type="ECO:0000256" key="1">
    <source>
        <dbReference type="ARBA" id="ARBA00009922"/>
    </source>
</evidence>
<sequence>MTPDTLKNLNSSQLEAIKHIDGPMLILAGAGSGKTKTLTTRLAYLIDEVGIPATSTLTLTFTNKAAIEMRTRALNLIENISNQSPPLLCTFHKFGLLFLKFNIHLLNRKSNFVLIDGDDKKKILKGFKPNLPIGYIESNISNLKNFLISPVEALSSAQNDYQKEVAKLYKLYEDFLNEKNMVDFDDLLVLTYKILDANPELAKNTSNQYQYIMVDEYQDTNRLQYKLLMKLCSTHQNLCVVGDDDQSIYGWRGADITNILNFKDNFENVKIIKLQENYRSTTQILKGANSLINYNKNRLGKELQSIKGNGKAIQILHSENETQEATLISTKIKQLLKEGINPSKIAVLFRVNALSRSIEAGFNRAEIPYKIIGAIRFYERSEIKDILSYLRLIINPNDDFSLSRIINKPKRGIGKTTQDKIFQTIQNDKISVYQALKEGRLKSIISAKNHKTLEEFFSMIDDFVHFLSISPMRFIDEFTSSINLIDESENSNDSIDRLYNIEEFYGMFKDYIIQSPENSLEDFLNDLSLSSDNTSDDGSYISCMSVHSAKGLEFEYVFITGFEEGFFPLVRDESDIEEERRLGYVAFTRAKDELYISYVDSRFYRGERSLLEKSRFLKEAGLLEEQNTHSKKEEDFKKGDIIFHKIFGSGRIIDVQKIGSDTKLRISFGGLERDILSSFVQKG</sequence>
<evidence type="ECO:0000256" key="11">
    <source>
        <dbReference type="ARBA" id="ARBA00048988"/>
    </source>
</evidence>
<organism evidence="16 17">
    <name type="scientific">Helicobacter cappadocius</name>
    <dbReference type="NCBI Taxonomy" id="3063998"/>
    <lineage>
        <taxon>Bacteria</taxon>
        <taxon>Pseudomonadati</taxon>
        <taxon>Campylobacterota</taxon>
        <taxon>Epsilonproteobacteria</taxon>
        <taxon>Campylobacterales</taxon>
        <taxon>Helicobacteraceae</taxon>
        <taxon>Helicobacter</taxon>
    </lineage>
</organism>
<dbReference type="SUPFAM" id="SSF52540">
    <property type="entry name" value="P-loop containing nucleoside triphosphate hydrolases"/>
    <property type="match status" value="1"/>
</dbReference>
<dbReference type="InterPro" id="IPR013986">
    <property type="entry name" value="DExx_box_DNA_helicase_dom_sf"/>
</dbReference>
<accession>A0AA90PJV1</accession>
<dbReference type="InterPro" id="IPR027417">
    <property type="entry name" value="P-loop_NTPase"/>
</dbReference>
<comment type="catalytic activity">
    <reaction evidence="11">
        <text>ATP + H2O = ADP + phosphate + H(+)</text>
        <dbReference type="Rhea" id="RHEA:13065"/>
        <dbReference type="ChEBI" id="CHEBI:15377"/>
        <dbReference type="ChEBI" id="CHEBI:15378"/>
        <dbReference type="ChEBI" id="CHEBI:30616"/>
        <dbReference type="ChEBI" id="CHEBI:43474"/>
        <dbReference type="ChEBI" id="CHEBI:456216"/>
        <dbReference type="EC" id="5.6.2.4"/>
    </reaction>
</comment>
<dbReference type="Pfam" id="PF00580">
    <property type="entry name" value="UvrD-helicase"/>
    <property type="match status" value="1"/>
</dbReference>
<dbReference type="PROSITE" id="PS51198">
    <property type="entry name" value="UVRD_HELICASE_ATP_BIND"/>
    <property type="match status" value="1"/>
</dbReference>
<gene>
    <name evidence="15" type="ORF">Q5I04_06995</name>
    <name evidence="16" type="ORF">Q5I06_07325</name>
</gene>
<dbReference type="GO" id="GO:0005829">
    <property type="term" value="C:cytosol"/>
    <property type="evidence" value="ECO:0007669"/>
    <property type="project" value="TreeGrafter"/>
</dbReference>
<evidence type="ECO:0000259" key="14">
    <source>
        <dbReference type="PROSITE" id="PS51217"/>
    </source>
</evidence>
<dbReference type="RefSeq" id="WP_305517494.1">
    <property type="nucleotide sequence ID" value="NZ_JAUPEV010000011.1"/>
</dbReference>
<evidence type="ECO:0000259" key="13">
    <source>
        <dbReference type="PROSITE" id="PS51198"/>
    </source>
</evidence>
<keyword evidence="16" id="KW-0540">Nuclease</keyword>
<evidence type="ECO:0000256" key="10">
    <source>
        <dbReference type="ARBA" id="ARBA00034923"/>
    </source>
</evidence>
<evidence type="ECO:0000313" key="15">
    <source>
        <dbReference type="EMBL" id="MDO7253654.1"/>
    </source>
</evidence>
<dbReference type="PROSITE" id="PS51217">
    <property type="entry name" value="UVRD_HELICASE_CTER"/>
    <property type="match status" value="1"/>
</dbReference>
<dbReference type="Pfam" id="PF13361">
    <property type="entry name" value="UvrD_C"/>
    <property type="match status" value="1"/>
</dbReference>
<evidence type="ECO:0000256" key="5">
    <source>
        <dbReference type="ARBA" id="ARBA00022840"/>
    </source>
</evidence>
<evidence type="ECO:0000256" key="2">
    <source>
        <dbReference type="ARBA" id="ARBA00022741"/>
    </source>
</evidence>
<comment type="similarity">
    <text evidence="1">Belongs to the helicase family. UvrD subfamily.</text>
</comment>
<dbReference type="PANTHER" id="PTHR11070:SF2">
    <property type="entry name" value="ATP-DEPENDENT DNA HELICASE SRS2"/>
    <property type="match status" value="1"/>
</dbReference>
<dbReference type="InterPro" id="IPR014016">
    <property type="entry name" value="UvrD-like_ATP-bd"/>
</dbReference>
<dbReference type="EC" id="5.6.2.4" evidence="9"/>
<dbReference type="PANTHER" id="PTHR11070">
    <property type="entry name" value="UVRD / RECB / PCRA DNA HELICASE FAMILY MEMBER"/>
    <property type="match status" value="1"/>
</dbReference>
<evidence type="ECO:0000313" key="17">
    <source>
        <dbReference type="Proteomes" id="UP001177258"/>
    </source>
</evidence>
<evidence type="ECO:0000256" key="8">
    <source>
        <dbReference type="ARBA" id="ARBA00034617"/>
    </source>
</evidence>
<dbReference type="Gene3D" id="1.10.10.160">
    <property type="match status" value="1"/>
</dbReference>
<dbReference type="GO" id="GO:0000725">
    <property type="term" value="P:recombinational repair"/>
    <property type="evidence" value="ECO:0007669"/>
    <property type="project" value="TreeGrafter"/>
</dbReference>
<feature type="domain" description="UvrD-like helicase C-terminal" evidence="14">
    <location>
        <begin position="282"/>
        <end position="551"/>
    </location>
</feature>
<dbReference type="CDD" id="cd17932">
    <property type="entry name" value="DEXQc_UvrD"/>
    <property type="match status" value="1"/>
</dbReference>
<dbReference type="GO" id="GO:0033202">
    <property type="term" value="C:DNA helicase complex"/>
    <property type="evidence" value="ECO:0007669"/>
    <property type="project" value="TreeGrafter"/>
</dbReference>
<keyword evidence="6" id="KW-0238">DNA-binding</keyword>
<dbReference type="Gene3D" id="3.40.50.300">
    <property type="entry name" value="P-loop containing nucleotide triphosphate hydrolases"/>
    <property type="match status" value="2"/>
</dbReference>
<keyword evidence="7" id="KW-0413">Isomerase</keyword>